<dbReference type="Proteomes" id="UP001329430">
    <property type="component" value="Chromosome 2"/>
</dbReference>
<dbReference type="PROSITE" id="PS51029">
    <property type="entry name" value="MADF"/>
    <property type="match status" value="1"/>
</dbReference>
<gene>
    <name evidence="3" type="ORF">RI129_002953</name>
</gene>
<dbReference type="EMBL" id="JAVRBK010000002">
    <property type="protein sequence ID" value="KAK5648061.1"/>
    <property type="molecule type" value="Genomic_DNA"/>
</dbReference>
<feature type="region of interest" description="Disordered" evidence="1">
    <location>
        <begin position="108"/>
        <end position="129"/>
    </location>
</feature>
<reference evidence="3 4" key="1">
    <citation type="journal article" date="2024" name="Insects">
        <title>An Improved Chromosome-Level Genome Assembly of the Firefly Pyrocoelia pectoralis.</title>
        <authorList>
            <person name="Fu X."/>
            <person name="Meyer-Rochow V.B."/>
            <person name="Ballantyne L."/>
            <person name="Zhu X."/>
        </authorList>
    </citation>
    <scope>NUCLEOTIDE SEQUENCE [LARGE SCALE GENOMIC DNA]</scope>
    <source>
        <strain evidence="3">XCY_ONT2</strain>
    </source>
</reference>
<comment type="caution">
    <text evidence="3">The sequence shown here is derived from an EMBL/GenBank/DDBJ whole genome shotgun (WGS) entry which is preliminary data.</text>
</comment>
<dbReference type="PANTHER" id="PTHR21505:SF8">
    <property type="entry name" value="DPT-YFP REPRESSOR BY OVEREXPRESSION, ISOFORM D-RELATED"/>
    <property type="match status" value="1"/>
</dbReference>
<proteinExistence type="predicted"/>
<sequence>MDKQFITELLELYAQLPAVSNINSVEYKNKILKSKSYEKLIKKCQEYEPNADRSFVTKKINSLRTNFRKEHNKKIKSVENDAEVYVPRLWYYNLLLFTCEQHKDKSEDSLSSFQNEEQATDKDTKRTVQSVDDIHGGIGKNVAHKLRGMRNEQKIIAEKIINDVLYHGQLNNLSVVSHLQL</sequence>
<feature type="domain" description="MADF" evidence="2">
    <location>
        <begin position="8"/>
        <end position="103"/>
    </location>
</feature>
<organism evidence="3 4">
    <name type="scientific">Pyrocoelia pectoralis</name>
    <dbReference type="NCBI Taxonomy" id="417401"/>
    <lineage>
        <taxon>Eukaryota</taxon>
        <taxon>Metazoa</taxon>
        <taxon>Ecdysozoa</taxon>
        <taxon>Arthropoda</taxon>
        <taxon>Hexapoda</taxon>
        <taxon>Insecta</taxon>
        <taxon>Pterygota</taxon>
        <taxon>Neoptera</taxon>
        <taxon>Endopterygota</taxon>
        <taxon>Coleoptera</taxon>
        <taxon>Polyphaga</taxon>
        <taxon>Elateriformia</taxon>
        <taxon>Elateroidea</taxon>
        <taxon>Lampyridae</taxon>
        <taxon>Lampyrinae</taxon>
        <taxon>Pyrocoelia</taxon>
    </lineage>
</organism>
<dbReference type="InterPro" id="IPR006578">
    <property type="entry name" value="MADF-dom"/>
</dbReference>
<dbReference type="AlphaFoldDB" id="A0AAN7VMX9"/>
<name>A0AAN7VMX9_9COLE</name>
<evidence type="ECO:0000313" key="4">
    <source>
        <dbReference type="Proteomes" id="UP001329430"/>
    </source>
</evidence>
<keyword evidence="4" id="KW-1185">Reference proteome</keyword>
<dbReference type="Pfam" id="PF10545">
    <property type="entry name" value="MADF_DNA_bdg"/>
    <property type="match status" value="1"/>
</dbReference>
<evidence type="ECO:0000259" key="2">
    <source>
        <dbReference type="PROSITE" id="PS51029"/>
    </source>
</evidence>
<dbReference type="SMART" id="SM00595">
    <property type="entry name" value="MADF"/>
    <property type="match status" value="1"/>
</dbReference>
<accession>A0AAN7VMX9</accession>
<evidence type="ECO:0000313" key="3">
    <source>
        <dbReference type="EMBL" id="KAK5648061.1"/>
    </source>
</evidence>
<evidence type="ECO:0000256" key="1">
    <source>
        <dbReference type="SAM" id="MobiDB-lite"/>
    </source>
</evidence>
<dbReference type="PANTHER" id="PTHR21505">
    <property type="entry name" value="MADF DOMAIN-CONTAINING PROTEIN-RELATED"/>
    <property type="match status" value="1"/>
</dbReference>
<protein>
    <recommendedName>
        <fullName evidence="2">MADF domain-containing protein</fullName>
    </recommendedName>
</protein>